<proteinExistence type="inferred from homology"/>
<dbReference type="RefSeq" id="WP_095896005.1">
    <property type="nucleotide sequence ID" value="NZ_CP022387.1"/>
</dbReference>
<evidence type="ECO:0000259" key="9">
    <source>
        <dbReference type="Pfam" id="PF07715"/>
    </source>
</evidence>
<keyword evidence="5 7" id="KW-0472">Membrane</keyword>
<sequence>MKKGLVLLFFLLTAFGWAQKNVEGVVKDHQGMPIIGVNVVVKGTKKGVSTGFEGTFGLTTNVGDVLVFSAIGYKTQEVKITKKGSFISVVMEEDLMEMEEVVVTGYQTVDPTKVATAYTKIDTKSFERRGTADVISGIEGLSAALVLSTNPNNPTGSKEFSIRGISTLSGDTRPLIVLDGFQYGGRLEDINPYEVESITLLKDAASASIYGAKSSNGVIVITTRKGRAGKTQVRYTSNLTFQDKMDVNYMLNRVSSSKLVDIEHQYAKENDNNIINYRHLLETNDPYMSYYVGNTNRVYHLYGLKKYGYITEQDFDSQLAQLRLYDNTKDIERLYLQNPITNQQNISVSGGSESFKFRSSLNYTNSLKDVKNNATQRIIFDFVSNLKFSPKVNLDFQTSLTSNDDSYKLIDYENIGLSSSDDIFRVASYDRLFDENGNPLSVFRPADGSGTNSGGLFGGKDPYEIQRLVAAGLLDETYYPANDFGKYSLNETNWSAHVQGLLNIDITPDLTAKIGGQIRKGAFKTTRIAATDSWFMKSLINNTTPLYYSGDTRSLNVPYGDRIKESRGESINYLFRTQLEYQKTFGEHNIHLFAGAEMQETKSESTQIDRLGYDPKSNLYLPTDYDRLRNDINSVYHPNGSISGGINFSEGFGYSQNRYVAGYANFTYMYTNKYVLSGSIRMDQSNLFGTDPRYRYKPFWSLAGRWRLGEEDFFKNKNIRADVRLSYGINGNIANKYGPFDIARKIFDYRAGNILTLGIQNLKVNNLRWERSETTNFGTDLSFFDNRLELVLDYYYKRTIDALAKVDSDPTFGSNLVYRNDASLINNGYEVMLTSRNIRTPNTLWETQLFFRYNKSKITEASFDTSQGKAYRFAGQVLNIKGSEPNSLYVFDYEGVSDTGEGQIRKADGNIVKVDYSYDPPGLFNYDDLKPVGTVVPKYVASVNNNFSYKGIGLSFLFVYQGGHIMMKDSYNGSTTAYTITLMNKDAERTWQKPGDEAVTDIPRFSSALYSGIIKGSTKNVLPADFIRLRDVVLSYTVPTSLLGGLKIQELTFNVRAANLWMWTKNNEGIDPETQGLGFRTARLPKSYTMGINLIF</sequence>
<dbReference type="InterPro" id="IPR039426">
    <property type="entry name" value="TonB-dep_rcpt-like"/>
</dbReference>
<keyword evidence="8" id="KW-0732">Signal</keyword>
<comment type="subcellular location">
    <subcellularLocation>
        <location evidence="1 7">Cell outer membrane</location>
        <topology evidence="1 7">Multi-pass membrane protein</topology>
    </subcellularLocation>
</comment>
<reference evidence="11" key="1">
    <citation type="submission" date="2017-06" db="EMBL/GenBank/DDBJ databases">
        <title>Capnocytophaga spp. assemblies.</title>
        <authorList>
            <person name="Gulvik C.A."/>
        </authorList>
    </citation>
    <scope>NUCLEOTIDE SEQUENCE [LARGE SCALE GENOMIC DNA]</scope>
    <source>
        <strain evidence="11">H2177</strain>
    </source>
</reference>
<evidence type="ECO:0000256" key="6">
    <source>
        <dbReference type="ARBA" id="ARBA00023237"/>
    </source>
</evidence>
<name>A0A250FY94_9FLAO</name>
<dbReference type="Gene3D" id="2.170.130.10">
    <property type="entry name" value="TonB-dependent receptor, plug domain"/>
    <property type="match status" value="1"/>
</dbReference>
<evidence type="ECO:0000313" key="11">
    <source>
        <dbReference type="Proteomes" id="UP000217348"/>
    </source>
</evidence>
<comment type="similarity">
    <text evidence="7">Belongs to the TonB-dependent receptor family.</text>
</comment>
<evidence type="ECO:0000256" key="2">
    <source>
        <dbReference type="ARBA" id="ARBA00022448"/>
    </source>
</evidence>
<dbReference type="Gene3D" id="2.40.170.20">
    <property type="entry name" value="TonB-dependent receptor, beta-barrel domain"/>
    <property type="match status" value="1"/>
</dbReference>
<feature type="chain" id="PRO_5012242043" description="TonB-dependent receptor plug domain-containing protein" evidence="8">
    <location>
        <begin position="21"/>
        <end position="1096"/>
    </location>
</feature>
<dbReference type="OrthoDB" id="9768177at2"/>
<evidence type="ECO:0000256" key="8">
    <source>
        <dbReference type="SAM" id="SignalP"/>
    </source>
</evidence>
<protein>
    <recommendedName>
        <fullName evidence="9">TonB-dependent receptor plug domain-containing protein</fullName>
    </recommendedName>
</protein>
<evidence type="ECO:0000256" key="1">
    <source>
        <dbReference type="ARBA" id="ARBA00004571"/>
    </source>
</evidence>
<accession>A0A250FY94</accession>
<dbReference type="Pfam" id="PF13715">
    <property type="entry name" value="CarbopepD_reg_2"/>
    <property type="match status" value="1"/>
</dbReference>
<evidence type="ECO:0000313" key="10">
    <source>
        <dbReference type="EMBL" id="ATA89425.1"/>
    </source>
</evidence>
<keyword evidence="3 7" id="KW-1134">Transmembrane beta strand</keyword>
<dbReference type="InterPro" id="IPR023997">
    <property type="entry name" value="TonB-dep_OMP_SusC/RagA_CS"/>
</dbReference>
<keyword evidence="2 7" id="KW-0813">Transport</keyword>
<dbReference type="InterPro" id="IPR037066">
    <property type="entry name" value="Plug_dom_sf"/>
</dbReference>
<feature type="signal peptide" evidence="8">
    <location>
        <begin position="1"/>
        <end position="20"/>
    </location>
</feature>
<keyword evidence="6 7" id="KW-0998">Cell outer membrane</keyword>
<dbReference type="SUPFAM" id="SSF49464">
    <property type="entry name" value="Carboxypeptidase regulatory domain-like"/>
    <property type="match status" value="1"/>
</dbReference>
<evidence type="ECO:0000256" key="4">
    <source>
        <dbReference type="ARBA" id="ARBA00022692"/>
    </source>
</evidence>
<evidence type="ECO:0000256" key="3">
    <source>
        <dbReference type="ARBA" id="ARBA00022452"/>
    </source>
</evidence>
<keyword evidence="4 7" id="KW-0812">Transmembrane</keyword>
<dbReference type="AlphaFoldDB" id="A0A250FY94"/>
<gene>
    <name evidence="10" type="ORF">CGC58_06610</name>
</gene>
<evidence type="ECO:0000256" key="5">
    <source>
        <dbReference type="ARBA" id="ARBA00023136"/>
    </source>
</evidence>
<evidence type="ECO:0000256" key="7">
    <source>
        <dbReference type="PROSITE-ProRule" id="PRU01360"/>
    </source>
</evidence>
<dbReference type="Gene3D" id="2.60.40.1120">
    <property type="entry name" value="Carboxypeptidase-like, regulatory domain"/>
    <property type="match status" value="1"/>
</dbReference>
<dbReference type="PROSITE" id="PS52016">
    <property type="entry name" value="TONB_DEPENDENT_REC_3"/>
    <property type="match status" value="1"/>
</dbReference>
<dbReference type="SUPFAM" id="SSF56935">
    <property type="entry name" value="Porins"/>
    <property type="match status" value="1"/>
</dbReference>
<dbReference type="InterPro" id="IPR012910">
    <property type="entry name" value="Plug_dom"/>
</dbReference>
<dbReference type="InterPro" id="IPR023996">
    <property type="entry name" value="TonB-dep_OMP_SusC/RagA"/>
</dbReference>
<dbReference type="Pfam" id="PF07715">
    <property type="entry name" value="Plug"/>
    <property type="match status" value="1"/>
</dbReference>
<dbReference type="InterPro" id="IPR008969">
    <property type="entry name" value="CarboxyPept-like_regulatory"/>
</dbReference>
<feature type="domain" description="TonB-dependent receptor plug" evidence="9">
    <location>
        <begin position="113"/>
        <end position="218"/>
    </location>
</feature>
<dbReference type="Proteomes" id="UP000217348">
    <property type="component" value="Chromosome"/>
</dbReference>
<dbReference type="GO" id="GO:0009279">
    <property type="term" value="C:cell outer membrane"/>
    <property type="evidence" value="ECO:0007669"/>
    <property type="project" value="UniProtKB-SubCell"/>
</dbReference>
<dbReference type="NCBIfam" id="TIGR04056">
    <property type="entry name" value="OMP_RagA_SusC"/>
    <property type="match status" value="1"/>
</dbReference>
<dbReference type="InterPro" id="IPR036942">
    <property type="entry name" value="Beta-barrel_TonB_sf"/>
</dbReference>
<dbReference type="EMBL" id="CP022387">
    <property type="protein sequence ID" value="ATA89425.1"/>
    <property type="molecule type" value="Genomic_DNA"/>
</dbReference>
<dbReference type="KEGG" id="csto:CGC58_06610"/>
<dbReference type="NCBIfam" id="TIGR04057">
    <property type="entry name" value="SusC_RagA_signa"/>
    <property type="match status" value="1"/>
</dbReference>
<organism evidence="10 11">
    <name type="scientific">Capnocytophaga stomatis</name>
    <dbReference type="NCBI Taxonomy" id="1848904"/>
    <lineage>
        <taxon>Bacteria</taxon>
        <taxon>Pseudomonadati</taxon>
        <taxon>Bacteroidota</taxon>
        <taxon>Flavobacteriia</taxon>
        <taxon>Flavobacteriales</taxon>
        <taxon>Flavobacteriaceae</taxon>
        <taxon>Capnocytophaga</taxon>
    </lineage>
</organism>